<accession>J9D707</accession>
<organism evidence="2 3">
    <name type="scientific">Edhazardia aedis (strain USNM 41457)</name>
    <name type="common">Microsporidian parasite</name>
    <dbReference type="NCBI Taxonomy" id="1003232"/>
    <lineage>
        <taxon>Eukaryota</taxon>
        <taxon>Fungi</taxon>
        <taxon>Fungi incertae sedis</taxon>
        <taxon>Microsporidia</taxon>
        <taxon>Edhazardia</taxon>
    </lineage>
</organism>
<reference evidence="3" key="2">
    <citation type="submission" date="2015-07" db="EMBL/GenBank/DDBJ databases">
        <title>Contrasting host-pathogen interactions and genome evolution in two generalist and specialist microsporidian pathogens of mosquitoes.</title>
        <authorList>
            <consortium name="The Broad Institute Genomics Platform"/>
            <consortium name="The Broad Institute Genome Sequencing Center for Infectious Disease"/>
            <person name="Cuomo C.A."/>
            <person name="Sanscrainte N.D."/>
            <person name="Goldberg J.M."/>
            <person name="Heiman D."/>
            <person name="Young S."/>
            <person name="Zeng Q."/>
            <person name="Becnel J.J."/>
            <person name="Birren B.W."/>
        </authorList>
    </citation>
    <scope>NUCLEOTIDE SEQUENCE [LARGE SCALE GENOMIC DNA]</scope>
    <source>
        <strain evidence="3">USNM 41457</strain>
    </source>
</reference>
<feature type="transmembrane region" description="Helical" evidence="1">
    <location>
        <begin position="12"/>
        <end position="38"/>
    </location>
</feature>
<keyword evidence="1" id="KW-0472">Membrane</keyword>
<evidence type="ECO:0000313" key="3">
    <source>
        <dbReference type="Proteomes" id="UP000003163"/>
    </source>
</evidence>
<dbReference type="HOGENOM" id="CLU_1722340_0_0_1"/>
<keyword evidence="1" id="KW-1133">Transmembrane helix</keyword>
<keyword evidence="3" id="KW-1185">Reference proteome</keyword>
<name>J9D707_EDHAE</name>
<reference evidence="2 3" key="1">
    <citation type="submission" date="2011-08" db="EMBL/GenBank/DDBJ databases">
        <authorList>
            <person name="Liu Z.J."/>
            <person name="Shi F.L."/>
            <person name="Lu J.Q."/>
            <person name="Li M."/>
            <person name="Wang Z.L."/>
        </authorList>
    </citation>
    <scope>NUCLEOTIDE SEQUENCE [LARGE SCALE GENOMIC DNA]</scope>
    <source>
        <strain evidence="2 3">USNM 41457</strain>
    </source>
</reference>
<protein>
    <submittedName>
        <fullName evidence="2">Uncharacterized protein</fullName>
    </submittedName>
</protein>
<dbReference type="VEuPathDB" id="MicrosporidiaDB:EDEG_02343"/>
<dbReference type="InParanoid" id="J9D707"/>
<keyword evidence="1" id="KW-0812">Transmembrane</keyword>
<dbReference type="Proteomes" id="UP000003163">
    <property type="component" value="Unassembled WGS sequence"/>
</dbReference>
<dbReference type="AlphaFoldDB" id="J9D707"/>
<evidence type="ECO:0000256" key="1">
    <source>
        <dbReference type="SAM" id="Phobius"/>
    </source>
</evidence>
<sequence length="152" mass="19091">MFIIFFYYDFYIYIVFLYVSILRRVYFPVVTISFWTLWIFLKNRVSTKKYLMFSFISFIINIFYFFYPYKIIIKKGLENRQRSRIIMLVSTLKKILSYLILIYTKTTWIIKHRTQFVHFVYEKYLQQRRIPTHKYKILHCSLNKSKKRVIYK</sequence>
<dbReference type="EMBL" id="AFBI03000041">
    <property type="protein sequence ID" value="EJW03319.1"/>
    <property type="molecule type" value="Genomic_DNA"/>
</dbReference>
<comment type="caution">
    <text evidence="2">The sequence shown here is derived from an EMBL/GenBank/DDBJ whole genome shotgun (WGS) entry which is preliminary data.</text>
</comment>
<gene>
    <name evidence="2" type="ORF">EDEG_02343</name>
</gene>
<feature type="transmembrane region" description="Helical" evidence="1">
    <location>
        <begin position="50"/>
        <end position="73"/>
    </location>
</feature>
<proteinExistence type="predicted"/>
<evidence type="ECO:0000313" key="2">
    <source>
        <dbReference type="EMBL" id="EJW03319.1"/>
    </source>
</evidence>